<proteinExistence type="predicted"/>
<protein>
    <submittedName>
        <fullName evidence="1">Uncharacterized protein</fullName>
    </submittedName>
</protein>
<accession>A0A397UTZ0</accession>
<dbReference type="OrthoDB" id="10618493at2759"/>
<gene>
    <name evidence="1" type="ORF">C2G38_1761371</name>
</gene>
<comment type="caution">
    <text evidence="1">The sequence shown here is derived from an EMBL/GenBank/DDBJ whole genome shotgun (WGS) entry which is preliminary data.</text>
</comment>
<keyword evidence="2" id="KW-1185">Reference proteome</keyword>
<name>A0A397UTZ0_9GLOM</name>
<evidence type="ECO:0000313" key="1">
    <source>
        <dbReference type="EMBL" id="RIB13101.1"/>
    </source>
</evidence>
<dbReference type="Proteomes" id="UP000266673">
    <property type="component" value="Unassembled WGS sequence"/>
</dbReference>
<organism evidence="1 2">
    <name type="scientific">Gigaspora rosea</name>
    <dbReference type="NCBI Taxonomy" id="44941"/>
    <lineage>
        <taxon>Eukaryota</taxon>
        <taxon>Fungi</taxon>
        <taxon>Fungi incertae sedis</taxon>
        <taxon>Mucoromycota</taxon>
        <taxon>Glomeromycotina</taxon>
        <taxon>Glomeromycetes</taxon>
        <taxon>Diversisporales</taxon>
        <taxon>Gigasporaceae</taxon>
        <taxon>Gigaspora</taxon>
    </lineage>
</organism>
<dbReference type="AlphaFoldDB" id="A0A397UTZ0"/>
<dbReference type="EMBL" id="QKWP01000957">
    <property type="protein sequence ID" value="RIB13101.1"/>
    <property type="molecule type" value="Genomic_DNA"/>
</dbReference>
<sequence>MTVAKYEPAKNFGKEGYLSFRYRSPCEGWLYLPPLPTRIQASCVVSFVMSGSTAALAVQGPVVYLAPRLQVAVQGPEVVGSAAANGMQGPVVVFGSTAASGIARTSCCIGSTAASGNARTIRMKLAHTGRNTLPILFSAMGRFDDFPLYEGIIGVHFVCCYDECMSLWWKM</sequence>
<reference evidence="1 2" key="1">
    <citation type="submission" date="2018-06" db="EMBL/GenBank/DDBJ databases">
        <title>Comparative genomics reveals the genomic features of Rhizophagus irregularis, R. cerebriforme, R. diaphanum and Gigaspora rosea, and their symbiotic lifestyle signature.</title>
        <authorList>
            <person name="Morin E."/>
            <person name="San Clemente H."/>
            <person name="Chen E.C.H."/>
            <person name="De La Providencia I."/>
            <person name="Hainaut M."/>
            <person name="Kuo A."/>
            <person name="Kohler A."/>
            <person name="Murat C."/>
            <person name="Tang N."/>
            <person name="Roy S."/>
            <person name="Loubradou J."/>
            <person name="Henrissat B."/>
            <person name="Grigoriev I.V."/>
            <person name="Corradi N."/>
            <person name="Roux C."/>
            <person name="Martin F.M."/>
        </authorList>
    </citation>
    <scope>NUCLEOTIDE SEQUENCE [LARGE SCALE GENOMIC DNA]</scope>
    <source>
        <strain evidence="1 2">DAOM 194757</strain>
    </source>
</reference>
<evidence type="ECO:0000313" key="2">
    <source>
        <dbReference type="Proteomes" id="UP000266673"/>
    </source>
</evidence>